<dbReference type="Pfam" id="PF04003">
    <property type="entry name" value="Utp12"/>
    <property type="match status" value="1"/>
</dbReference>
<evidence type="ECO:0000313" key="6">
    <source>
        <dbReference type="Proteomes" id="UP000515160"/>
    </source>
</evidence>
<proteinExistence type="inferred from homology"/>
<dbReference type="RefSeq" id="XP_034105549.1">
    <property type="nucleotide sequence ID" value="XM_034249658.2"/>
</dbReference>
<dbReference type="OrthoDB" id="30195at2759"/>
<evidence type="ECO:0000256" key="1">
    <source>
        <dbReference type="ARBA" id="ARBA00004123"/>
    </source>
</evidence>
<dbReference type="AlphaFoldDB" id="A0A6P8WTU5"/>
<name>A0A6P8WTU5_DROAB</name>
<comment type="subcellular location">
    <subcellularLocation>
        <location evidence="1">Nucleus</location>
    </subcellularLocation>
</comment>
<dbReference type="InterPro" id="IPR001680">
    <property type="entry name" value="WD40_rpt"/>
</dbReference>
<dbReference type="InterPro" id="IPR036322">
    <property type="entry name" value="WD40_repeat_dom_sf"/>
</dbReference>
<dbReference type="GO" id="GO:0005730">
    <property type="term" value="C:nucleolus"/>
    <property type="evidence" value="ECO:0007669"/>
    <property type="project" value="TreeGrafter"/>
</dbReference>
<dbReference type="GeneID" id="117568797"/>
<dbReference type="Gene3D" id="2.130.10.10">
    <property type="entry name" value="YVTN repeat-like/Quinoprotein amine dehydrogenase"/>
    <property type="match status" value="1"/>
</dbReference>
<evidence type="ECO:0000256" key="3">
    <source>
        <dbReference type="ARBA" id="ARBA00038335"/>
    </source>
</evidence>
<feature type="compositionally biased region" description="Acidic residues" evidence="4">
    <location>
        <begin position="591"/>
        <end position="618"/>
    </location>
</feature>
<organism evidence="6 7">
    <name type="scientific">Drosophila albomicans</name>
    <name type="common">Fruit fly</name>
    <dbReference type="NCBI Taxonomy" id="7291"/>
    <lineage>
        <taxon>Eukaryota</taxon>
        <taxon>Metazoa</taxon>
        <taxon>Ecdysozoa</taxon>
        <taxon>Arthropoda</taxon>
        <taxon>Hexapoda</taxon>
        <taxon>Insecta</taxon>
        <taxon>Pterygota</taxon>
        <taxon>Neoptera</taxon>
        <taxon>Endopterygota</taxon>
        <taxon>Diptera</taxon>
        <taxon>Brachycera</taxon>
        <taxon>Muscomorpha</taxon>
        <taxon>Ephydroidea</taxon>
        <taxon>Drosophilidae</taxon>
        <taxon>Drosophila</taxon>
    </lineage>
</organism>
<accession>A0A6P8WTU5</accession>
<dbReference type="InterPro" id="IPR015943">
    <property type="entry name" value="WD40/YVTN_repeat-like_dom_sf"/>
</dbReference>
<evidence type="ECO:0000256" key="2">
    <source>
        <dbReference type="ARBA" id="ARBA00023242"/>
    </source>
</evidence>
<feature type="domain" description="Small-subunit processome Utp12" evidence="5">
    <location>
        <begin position="439"/>
        <end position="543"/>
    </location>
</feature>
<feature type="compositionally biased region" description="Acidic residues" evidence="4">
    <location>
        <begin position="625"/>
        <end position="640"/>
    </location>
</feature>
<comment type="similarity">
    <text evidence="3">Belongs to the UTP5 family.</text>
</comment>
<dbReference type="SMART" id="SM00320">
    <property type="entry name" value="WD40"/>
    <property type="match status" value="5"/>
</dbReference>
<keyword evidence="6" id="KW-1185">Reference proteome</keyword>
<dbReference type="SUPFAM" id="SSF50978">
    <property type="entry name" value="WD40 repeat-like"/>
    <property type="match status" value="1"/>
</dbReference>
<protein>
    <submittedName>
        <fullName evidence="7">WD repeat-containing protein 43</fullName>
    </submittedName>
</protein>
<dbReference type="InterPro" id="IPR052414">
    <property type="entry name" value="U3_snoRNA-assoc_WDR"/>
</dbReference>
<gene>
    <name evidence="7" type="primary">LOC117568797</name>
</gene>
<evidence type="ECO:0000313" key="7">
    <source>
        <dbReference type="RefSeq" id="XP_034105549.1"/>
    </source>
</evidence>
<dbReference type="PANTHER" id="PTHR44267">
    <property type="entry name" value="WD REPEAT-CONTAINING PROTEIN 43"/>
    <property type="match status" value="1"/>
</dbReference>
<dbReference type="InterPro" id="IPR007148">
    <property type="entry name" value="SSU_processome_Utp12"/>
</dbReference>
<reference evidence="7" key="1">
    <citation type="submission" date="2025-08" db="UniProtKB">
        <authorList>
            <consortium name="RefSeq"/>
        </authorList>
    </citation>
    <scope>IDENTIFICATION</scope>
    <source>
        <strain evidence="7">15112-1751.03</strain>
        <tissue evidence="7">Whole Adult</tissue>
    </source>
</reference>
<dbReference type="GO" id="GO:0000462">
    <property type="term" value="P:maturation of SSU-rRNA from tricistronic rRNA transcript (SSU-rRNA, 5.8S rRNA, LSU-rRNA)"/>
    <property type="evidence" value="ECO:0007669"/>
    <property type="project" value="TreeGrafter"/>
</dbReference>
<dbReference type="PANTHER" id="PTHR44267:SF1">
    <property type="entry name" value="WD REPEAT-CONTAINING PROTEIN 43"/>
    <property type="match status" value="1"/>
</dbReference>
<sequence length="640" mass="71284">MSVAKKHVLGFSPNGGKFFALVDENGILRVWDTEHNTLKQEFTPNLQESGGCKALTWVTVAASRPKKIRKSLPPGTLIPEKLYIALGTTKGLVVLYSLASGNIERTLGDDSHNGPITSIAYDNNGHLYTVGTDCRALVWSLAEERRIGEWSVGPEKPLNITYLPKSRTLAIASRQIKIYDVDTKELVETCTGHSGEVNSIASFTYQNNVEYVLTTAKMERIISFWKVNKKGRNKASTCTLLMEDVAHSLACEVRDDGQLRVASVTRNGNIHIYLLNVESLSSEKYIKPKVTLQIASDGADTVEPILAVAAHFVYDEQRAHEILFGYGTRSLVTFEKYTPNYSEKLNVIVRTDPKKLYAKKKRSDQSGTQEALKTKIPIVSKTEVEYNSALPISKKKVQNDVPMEARLESLTIEASKLPDGKLQSQSKTQLLMQALHSQDQTMLKAVLDAKDRETIKLTLERLPLEYISPLLNELSTMLQGKAVNVRCALLWLKSLVMTRMSVLMSEDKEELRDKLGICLGIAEHRLHCITEAIQVSGRVQLVINHMKLNANNHLNEDGVLIVDDDQDELNASQITDKNWSDVEDEDINTNLVLDDDDDDNDEDEQMEADDDVAADVEDLAMTQDSSEDDENESDTDASAG</sequence>
<feature type="region of interest" description="Disordered" evidence="4">
    <location>
        <begin position="591"/>
        <end position="640"/>
    </location>
</feature>
<evidence type="ECO:0000256" key="4">
    <source>
        <dbReference type="SAM" id="MobiDB-lite"/>
    </source>
</evidence>
<evidence type="ECO:0000259" key="5">
    <source>
        <dbReference type="Pfam" id="PF04003"/>
    </source>
</evidence>
<dbReference type="Pfam" id="PF00400">
    <property type="entry name" value="WD40"/>
    <property type="match status" value="1"/>
</dbReference>
<keyword evidence="2" id="KW-0539">Nucleus</keyword>
<dbReference type="Proteomes" id="UP000515160">
    <property type="component" value="Chromosome 3"/>
</dbReference>